<dbReference type="InterPro" id="IPR049109">
    <property type="entry name" value="TARSH/FNDC1_C"/>
</dbReference>
<evidence type="ECO:0000256" key="8">
    <source>
        <dbReference type="ARBA" id="ARBA00068334"/>
    </source>
</evidence>
<name>A0A2Y9FXW9_TRIMA</name>
<feature type="compositionally biased region" description="Low complexity" evidence="9">
    <location>
        <begin position="894"/>
        <end position="912"/>
    </location>
</feature>
<proteinExistence type="predicted"/>
<feature type="compositionally biased region" description="Low complexity" evidence="9">
    <location>
        <begin position="1636"/>
        <end position="1700"/>
    </location>
</feature>
<organism evidence="11 12">
    <name type="scientific">Trichechus manatus latirostris</name>
    <name type="common">Florida manatee</name>
    <dbReference type="NCBI Taxonomy" id="127582"/>
    <lineage>
        <taxon>Eukaryota</taxon>
        <taxon>Metazoa</taxon>
        <taxon>Chordata</taxon>
        <taxon>Craniata</taxon>
        <taxon>Vertebrata</taxon>
        <taxon>Euteleostomi</taxon>
        <taxon>Mammalia</taxon>
        <taxon>Eutheria</taxon>
        <taxon>Afrotheria</taxon>
        <taxon>Sirenia</taxon>
        <taxon>Trichechidae</taxon>
        <taxon>Trichechus</taxon>
    </lineage>
</organism>
<evidence type="ECO:0000313" key="12">
    <source>
        <dbReference type="RefSeq" id="XP_012410038.1"/>
    </source>
</evidence>
<feature type="compositionally biased region" description="Polar residues" evidence="9">
    <location>
        <begin position="1101"/>
        <end position="1118"/>
    </location>
</feature>
<dbReference type="FunFam" id="2.60.40.10:FF:001228">
    <property type="entry name" value="Fibronectin type III domain containing 1"/>
    <property type="match status" value="1"/>
</dbReference>
<evidence type="ECO:0000256" key="4">
    <source>
        <dbReference type="ARBA" id="ARBA00022729"/>
    </source>
</evidence>
<evidence type="ECO:0000313" key="11">
    <source>
        <dbReference type="Proteomes" id="UP000248480"/>
    </source>
</evidence>
<feature type="domain" description="Fibronectin type-III" evidence="10">
    <location>
        <begin position="320"/>
        <end position="420"/>
    </location>
</feature>
<dbReference type="CDD" id="cd00063">
    <property type="entry name" value="FN3"/>
    <property type="match status" value="5"/>
</dbReference>
<feature type="compositionally biased region" description="Low complexity" evidence="9">
    <location>
        <begin position="1326"/>
        <end position="1337"/>
    </location>
</feature>
<dbReference type="Proteomes" id="UP000248480">
    <property type="component" value="Unplaced"/>
</dbReference>
<feature type="compositionally biased region" description="Basic and acidic residues" evidence="9">
    <location>
        <begin position="704"/>
        <end position="714"/>
    </location>
</feature>
<evidence type="ECO:0000256" key="6">
    <source>
        <dbReference type="ARBA" id="ARBA00023180"/>
    </source>
</evidence>
<evidence type="ECO:0000256" key="3">
    <source>
        <dbReference type="ARBA" id="ARBA00022553"/>
    </source>
</evidence>
<feature type="domain" description="Fibronectin type-III" evidence="10">
    <location>
        <begin position="523"/>
        <end position="623"/>
    </location>
</feature>
<feature type="region of interest" description="Disordered" evidence="9">
    <location>
        <begin position="616"/>
        <end position="663"/>
    </location>
</feature>
<dbReference type="KEGG" id="tmu:101341955"/>
<dbReference type="GeneID" id="101341955"/>
<dbReference type="Gene3D" id="2.60.40.10">
    <property type="entry name" value="Immunoglobulins"/>
    <property type="match status" value="5"/>
</dbReference>
<keyword evidence="11" id="KW-1185">Reference proteome</keyword>
<keyword evidence="2" id="KW-0964">Secreted</keyword>
<comment type="subcellular location">
    <subcellularLocation>
        <location evidence="1">Secreted</location>
    </subcellularLocation>
</comment>
<dbReference type="SMART" id="SM00060">
    <property type="entry name" value="FN3"/>
    <property type="match status" value="5"/>
</dbReference>
<feature type="compositionally biased region" description="Polar residues" evidence="9">
    <location>
        <begin position="1153"/>
        <end position="1163"/>
    </location>
</feature>
<feature type="compositionally biased region" description="Basic residues" evidence="9">
    <location>
        <begin position="836"/>
        <end position="847"/>
    </location>
</feature>
<dbReference type="GO" id="GO:0005576">
    <property type="term" value="C:extracellular region"/>
    <property type="evidence" value="ECO:0007669"/>
    <property type="project" value="UniProtKB-SubCell"/>
</dbReference>
<reference evidence="12" key="1">
    <citation type="submission" date="2025-08" db="UniProtKB">
        <authorList>
            <consortium name="RefSeq"/>
        </authorList>
    </citation>
    <scope>IDENTIFICATION</scope>
</reference>
<evidence type="ECO:0000256" key="7">
    <source>
        <dbReference type="ARBA" id="ARBA00059566"/>
    </source>
</evidence>
<gene>
    <name evidence="12" type="primary">FNDC1</name>
</gene>
<protein>
    <recommendedName>
        <fullName evidence="8">Fibronectin type III domain-containing protein 1</fullName>
    </recommendedName>
</protein>
<dbReference type="RefSeq" id="XP_012410038.1">
    <property type="nucleotide sequence ID" value="XM_012554584.1"/>
</dbReference>
<dbReference type="Pfam" id="PF00041">
    <property type="entry name" value="fn3"/>
    <property type="match status" value="4"/>
</dbReference>
<feature type="region of interest" description="Disordered" evidence="9">
    <location>
        <begin position="1026"/>
        <end position="1068"/>
    </location>
</feature>
<feature type="compositionally biased region" description="Basic and acidic residues" evidence="9">
    <location>
        <begin position="756"/>
        <end position="765"/>
    </location>
</feature>
<feature type="compositionally biased region" description="Polar residues" evidence="9">
    <location>
        <begin position="933"/>
        <end position="948"/>
    </location>
</feature>
<feature type="compositionally biased region" description="Low complexity" evidence="9">
    <location>
        <begin position="1289"/>
        <end position="1304"/>
    </location>
</feature>
<feature type="domain" description="Fibronectin type-III" evidence="10">
    <location>
        <begin position="201"/>
        <end position="293"/>
    </location>
</feature>
<feature type="compositionally biased region" description="Polar residues" evidence="9">
    <location>
        <begin position="851"/>
        <end position="868"/>
    </location>
</feature>
<sequence>MASEVLTTLSLTSQNLSPAIGQFSAQVYRTPTLPGLTAARPGIARPSIAEVAEASGGAAGRCRGEEGESEAQSQQPKLRRNPEQKTTSGGAEMKRIGGSKVRDAPGWTLRRTYQGFLLTQDRVLRRMTASGSEVPEDIHYRSSLGAQGVRAAALLAVAASAGAPGTRLPPPSAPPGSLSPPLHAGCVSCVTNLCVLLALDRPLKPRSVRLLSSKTGLKVTWEPPRDAASRPVEHYNIAYGKSLKSLSYVKVNAETSSFLIEDVEPGVVYFVLVTAENHSGVSRPVYRAESPPGGEWIKTDGFPIKGPAPFNETVTEKEVPNKPLRMRIRSSDDKLSVQWKAPRLSGAKSPRRSRGFLLGYGESGRQMNYVPLTRDERTHEIKKLASESVYVVSLQSMNSHGRGQPVYRAALTKRKVTEEEELDVPKDISVRVMSSQSVLVAWLDPALEKQKVVASRQYTVRYREKGESARWDYKQTSNRRVLVENLIPDTMYEFAVRISQGERDGKWSTSVFQRTPESAPTTAPENLKVWPVNGKPTAVTASWDLLPETEGKVKEYILSYAPALKPFGAKSLTYPGETTSAIVDGLQPGERYLFKIRASNRRGQGPQSKAFIVAMPTTSTRESHVEQKADMDDLKPEKPEPSSSSPKVPASSRHTHLPVSSHSRNAKNYLLDLKNKILANGGAFRRPQLHPKKTEDLDLQSTEVTEKLESRTDSHTSSSETQDEKRTLRPPSLSRSFPTALIPGRTPVRAQMPMLSRKEAMDKHGSSRSSHPAPEASPSASTLSAHHTNPDAETGHLRPGSSRLPSRRPSASLPAKSSDNDSIDKEDDNEEERAAHVPHPKSSKKLPSRMSAHSQPATPTSRQSASSSVRERSQVHPERRTSHSGGLEENLNIPGPSSRLSLLGASSRLLPSEPHAGSPLSRGLKEGHVMGATHSSTPSRSTMFSPASSRLPWRTQISDGDGDSDNDAEYRSRQTEATAPTLRARLPASRPVSGHLNFFRNRPFGANGRYPNRFGNGRGLRLQSAVAPQSTVSSRVLSRVTSHPTSSHRLDAGIHGDDEERNAEDEQPLPATAVNDFLPSSSRQPASRGVDHLRKVLQRGPSVQQKEPFSGNLQSAVASPSALAEVPSQGKSAASPSKAQHAQQGSGREGDAPQTQPVSQGRQPSPVRLHAARSQPHPEPSVPRRTAPGQGLGARAAISEKHPAPHLPVSQHQTRGHQERAPGHALSRPSQERPQPGGSPAASPEAHRPRARQPASSASLRGQDEETDSRHDANQDDSSEEAAQDVRLPARSAQAPEAAAALSQHGQVEAGAGLAHEKARGHHATPRGPGWVPRPGGSHLAPRTRVPGRAAPKKLEPRPKRPLLPKSPQSVSAEEDGGLPKGGKDDAPLAPVPKWPSSLVPAGGKHAEGTLAEDKRRPALALHPPRARSRQEEEAPRRRLLPARASPAEATPIPSSPATPGPGTGTSARPPPPTRAPPSYTSTTPMLSLRQRMMQARFRNPLQRPAARPTYRQGYNGRLHIDGNVLPGSNGKLNGQRIINGPQGTKWVVDLDRGLVLNAEGRYLQDSHGNPLQVKLGGDGRTIVDLGGTPVVSPDGLPLFGQGRHGKPLASAPEKPILSLGGKPLVGLEVVKTTTRAPTTTVRPPTTTTPLPTTTTPRPTTTTTRQTTTTTRRTTTTTRPRTTIRTTTQTTTPEPTTSVPTCPPGTVEQHDKDGKRIMGSSGTPECYPEEDEFSGLESDTVIPTEEAYIVYDEDYEFETVRPPATTKPSTTVATPRVISPEGSISSFPEEEFDLAGKKRFVAPYVTYLNKDPSAPCSLTDALDHFQVDSLDEIIPNELRKSDLPPQHTPRNITVVAVEGCHSFVIVDWDKASPGDVVTGYLVYSASYEDFIRNKWSTQASSVTHLPIENLKPNTRYYFKVQAQNPHGYGPVSPSVSFVTESDNPLLVVRPPGGEPIWIPFTFKHNPDYTDCHGRQYVKRTWYKKFVGVVLCNSLRYKIYLSDNLKDTFYSIGDSWGRGEDHCQFVDSHLDGKTGPQSYVEALPTIPGYYRQYRQEPVRFGHIGFGTPYYYVGWYECGVSIPGKW</sequence>
<evidence type="ECO:0000256" key="9">
    <source>
        <dbReference type="SAM" id="MobiDB-lite"/>
    </source>
</evidence>
<feature type="compositionally biased region" description="Basic and acidic residues" evidence="9">
    <location>
        <begin position="869"/>
        <end position="881"/>
    </location>
</feature>
<dbReference type="InterPro" id="IPR036116">
    <property type="entry name" value="FN3_sf"/>
</dbReference>
<feature type="domain" description="Fibronectin type-III" evidence="10">
    <location>
        <begin position="424"/>
        <end position="518"/>
    </location>
</feature>
<comment type="function">
    <text evidence="7">May be an activator of G protein signaling.</text>
</comment>
<feature type="compositionally biased region" description="Low complexity" evidence="9">
    <location>
        <begin position="1442"/>
        <end position="1453"/>
    </location>
</feature>
<evidence type="ECO:0000256" key="1">
    <source>
        <dbReference type="ARBA" id="ARBA00004613"/>
    </source>
</evidence>
<dbReference type="CTD" id="84624"/>
<feature type="compositionally biased region" description="Basic and acidic residues" evidence="9">
    <location>
        <begin position="1048"/>
        <end position="1058"/>
    </location>
</feature>
<dbReference type="FunFam" id="2.60.40.10:FF:000778">
    <property type="entry name" value="Fibronectin type III domain containing 1"/>
    <property type="match status" value="1"/>
</dbReference>
<dbReference type="InterPro" id="IPR003961">
    <property type="entry name" value="FN3_dom"/>
</dbReference>
<feature type="compositionally biased region" description="Low complexity" evidence="9">
    <location>
        <begin position="1030"/>
        <end position="1042"/>
    </location>
</feature>
<feature type="region of interest" description="Disordered" evidence="9">
    <location>
        <begin position="684"/>
        <end position="986"/>
    </location>
</feature>
<accession>A0A2Y9FXW9</accession>
<feature type="compositionally biased region" description="Basic and acidic residues" evidence="9">
    <location>
        <begin position="621"/>
        <end position="640"/>
    </location>
</feature>
<dbReference type="InterPro" id="IPR013783">
    <property type="entry name" value="Ig-like_fold"/>
</dbReference>
<dbReference type="OrthoDB" id="6129306at2759"/>
<keyword evidence="5" id="KW-0677">Repeat</keyword>
<evidence type="ECO:0000256" key="2">
    <source>
        <dbReference type="ARBA" id="ARBA00022525"/>
    </source>
</evidence>
<dbReference type="FunCoup" id="A0A2Y9FXW9">
    <property type="interactions" value="16"/>
</dbReference>
<keyword evidence="3" id="KW-0597">Phosphoprotein</keyword>
<keyword evidence="6" id="KW-0325">Glycoprotein</keyword>
<feature type="compositionally biased region" description="Low complexity" evidence="9">
    <location>
        <begin position="797"/>
        <end position="817"/>
    </location>
</feature>
<dbReference type="InParanoid" id="A0A2Y9FXW9"/>
<feature type="compositionally biased region" description="Basic and acidic residues" evidence="9">
    <location>
        <begin position="1405"/>
        <end position="1417"/>
    </location>
</feature>
<feature type="compositionally biased region" description="Polar residues" evidence="9">
    <location>
        <begin position="1129"/>
        <end position="1146"/>
    </location>
</feature>
<feature type="region of interest" description="Disordered" evidence="9">
    <location>
        <begin position="1100"/>
        <end position="1483"/>
    </location>
</feature>
<feature type="domain" description="Fibronectin type-III" evidence="10">
    <location>
        <begin position="1848"/>
        <end position="1942"/>
    </location>
</feature>
<dbReference type="PROSITE" id="PS50853">
    <property type="entry name" value="FN3"/>
    <property type="match status" value="5"/>
</dbReference>
<dbReference type="Pfam" id="PF21731">
    <property type="entry name" value="TARSH_C"/>
    <property type="match status" value="1"/>
</dbReference>
<keyword evidence="4" id="KW-0732">Signal</keyword>
<feature type="region of interest" description="Disordered" evidence="9">
    <location>
        <begin position="1636"/>
        <end position="1736"/>
    </location>
</feature>
<feature type="compositionally biased region" description="Low complexity" evidence="9">
    <location>
        <begin position="641"/>
        <end position="652"/>
    </location>
</feature>
<evidence type="ECO:0000259" key="10">
    <source>
        <dbReference type="PROSITE" id="PS50853"/>
    </source>
</evidence>
<dbReference type="PANTHER" id="PTHR23197">
    <property type="entry name" value="TARSH-RELATED FIBRONECTIN DOMAIN-CONTAINING"/>
    <property type="match status" value="1"/>
</dbReference>
<feature type="compositionally biased region" description="Low complexity" evidence="9">
    <location>
        <begin position="767"/>
        <end position="785"/>
    </location>
</feature>
<evidence type="ECO:0000256" key="5">
    <source>
        <dbReference type="ARBA" id="ARBA00022737"/>
    </source>
</evidence>
<dbReference type="SUPFAM" id="SSF49265">
    <property type="entry name" value="Fibronectin type III"/>
    <property type="match status" value="3"/>
</dbReference>
<dbReference type="STRING" id="127582.A0A2Y9FXW9"/>
<feature type="region of interest" description="Disordered" evidence="9">
    <location>
        <begin position="55"/>
        <end position="98"/>
    </location>
</feature>
<dbReference type="PANTHER" id="PTHR23197:SF8">
    <property type="entry name" value="FIBRONECTIN TYPE III DOMAIN-CONTAINING PROTEIN 1"/>
    <property type="match status" value="1"/>
</dbReference>
<dbReference type="FunFam" id="2.60.40.10:FF:001330">
    <property type="entry name" value="Fibronectin type III domain containing 1"/>
    <property type="match status" value="1"/>
</dbReference>
<feature type="compositionally biased region" description="Basic and acidic residues" evidence="9">
    <location>
        <begin position="1262"/>
        <end position="1274"/>
    </location>
</feature>